<comment type="cofactor">
    <cofactor evidence="7">
        <name>[2Fe-2S] cluster</name>
        <dbReference type="ChEBI" id="CHEBI:190135"/>
    </cofactor>
    <text evidence="7">Binds 1 [2Fe-2S] cluster.</text>
</comment>
<dbReference type="RefSeq" id="WP_132294372.1">
    <property type="nucleotide sequence ID" value="NZ_SKBM01000026.1"/>
</dbReference>
<feature type="binding site" evidence="7">
    <location>
        <position position="87"/>
    </location>
    <ligand>
        <name>[2Fe-2S] cluster</name>
        <dbReference type="ChEBI" id="CHEBI:190135"/>
    </ligand>
</feature>
<feature type="binding site" evidence="7">
    <location>
        <position position="127"/>
    </location>
    <ligand>
        <name>[2Fe-2S] cluster</name>
        <dbReference type="ChEBI" id="CHEBI:190135"/>
    </ligand>
</feature>
<dbReference type="GO" id="GO:0016491">
    <property type="term" value="F:oxidoreductase activity"/>
    <property type="evidence" value="ECO:0007669"/>
    <property type="project" value="InterPro"/>
</dbReference>
<dbReference type="PIRSF" id="PIRSF000216">
    <property type="entry name" value="NADH_DH_24kDa"/>
    <property type="match status" value="1"/>
</dbReference>
<evidence type="ECO:0000256" key="2">
    <source>
        <dbReference type="ARBA" id="ARBA00022714"/>
    </source>
</evidence>
<keyword evidence="4 7" id="KW-0408">Iron</keyword>
<sequence length="184" mass="19279">MRDREPWDAGRAAEIIAAHAGLEGATLPILHALQDAFGHVPAAAVPMVAEALNLSRAEVHGCLTFYHDFRREPAGRHVVQLCRAEACQAVGADALHAELRAAYGVEWHGTTPDGRVTIEPVFCLGLCASGPAALVDGEPVARLDAAGLARRLEAGAEAKAADAAARRLRAREGNTGSQRSGLPV</sequence>
<comment type="similarity">
    <text evidence="1">Belongs to the complex I 24 kDa subunit family.</text>
</comment>
<dbReference type="Proteomes" id="UP000295023">
    <property type="component" value="Unassembled WGS sequence"/>
</dbReference>
<dbReference type="GO" id="GO:0046872">
    <property type="term" value="F:metal ion binding"/>
    <property type="evidence" value="ECO:0007669"/>
    <property type="project" value="UniProtKB-KW"/>
</dbReference>
<dbReference type="SUPFAM" id="SSF52833">
    <property type="entry name" value="Thioredoxin-like"/>
    <property type="match status" value="1"/>
</dbReference>
<dbReference type="NCBIfam" id="NF004638">
    <property type="entry name" value="PRK05988.1"/>
    <property type="match status" value="1"/>
</dbReference>
<dbReference type="PANTHER" id="PTHR43342:SF2">
    <property type="entry name" value="POTENTIAL NAD-REDUCING HYDROGENASE SUBUNIT"/>
    <property type="match status" value="1"/>
</dbReference>
<dbReference type="Pfam" id="PF01257">
    <property type="entry name" value="2Fe-2S_thioredx"/>
    <property type="match status" value="1"/>
</dbReference>
<dbReference type="InterPro" id="IPR041921">
    <property type="entry name" value="NuoE_N"/>
</dbReference>
<gene>
    <name evidence="8" type="ORF">EXY23_21245</name>
</gene>
<feature type="binding site" evidence="7">
    <location>
        <position position="123"/>
    </location>
    <ligand>
        <name>[2Fe-2S] cluster</name>
        <dbReference type="ChEBI" id="CHEBI:190135"/>
    </ligand>
</feature>
<feature type="binding site" evidence="7">
    <location>
        <position position="82"/>
    </location>
    <ligand>
        <name>[2Fe-2S] cluster</name>
        <dbReference type="ChEBI" id="CHEBI:190135"/>
    </ligand>
</feature>
<keyword evidence="9" id="KW-1185">Reference proteome</keyword>
<evidence type="ECO:0000256" key="1">
    <source>
        <dbReference type="ARBA" id="ARBA00010643"/>
    </source>
</evidence>
<evidence type="ECO:0000313" key="9">
    <source>
        <dbReference type="Proteomes" id="UP000295023"/>
    </source>
</evidence>
<dbReference type="GO" id="GO:0051537">
    <property type="term" value="F:2 iron, 2 sulfur cluster binding"/>
    <property type="evidence" value="ECO:0007669"/>
    <property type="project" value="UniProtKB-KW"/>
</dbReference>
<dbReference type="InterPro" id="IPR036249">
    <property type="entry name" value="Thioredoxin-like_sf"/>
</dbReference>
<keyword evidence="2 7" id="KW-0001">2Fe-2S</keyword>
<dbReference type="InterPro" id="IPR002023">
    <property type="entry name" value="NuoE-like"/>
</dbReference>
<evidence type="ECO:0000256" key="6">
    <source>
        <dbReference type="ARBA" id="ARBA00034078"/>
    </source>
</evidence>
<evidence type="ECO:0000256" key="3">
    <source>
        <dbReference type="ARBA" id="ARBA00022723"/>
    </source>
</evidence>
<name>A0A4R4D5I8_9PROT</name>
<dbReference type="EMBL" id="SKBM01000026">
    <property type="protein sequence ID" value="TCZ55578.1"/>
    <property type="molecule type" value="Genomic_DNA"/>
</dbReference>
<dbReference type="Gene3D" id="1.10.10.1590">
    <property type="entry name" value="NADH-quinone oxidoreductase subunit E"/>
    <property type="match status" value="1"/>
</dbReference>
<keyword evidence="5 7" id="KW-0411">Iron-sulfur</keyword>
<proteinExistence type="inferred from homology"/>
<comment type="caution">
    <text evidence="8">The sequence shown here is derived from an EMBL/GenBank/DDBJ whole genome shotgun (WGS) entry which is preliminary data.</text>
</comment>
<evidence type="ECO:0000256" key="5">
    <source>
        <dbReference type="ARBA" id="ARBA00023014"/>
    </source>
</evidence>
<comment type="cofactor">
    <cofactor evidence="6">
        <name>[2Fe-2S] cluster</name>
        <dbReference type="ChEBI" id="CHEBI:190135"/>
    </cofactor>
</comment>
<dbReference type="PANTHER" id="PTHR43342">
    <property type="entry name" value="NADH-QUINONE OXIDOREDUCTASE, E SUBUNIT"/>
    <property type="match status" value="1"/>
</dbReference>
<organism evidence="8 9">
    <name type="scientific">Roseicella aquatilis</name>
    <dbReference type="NCBI Taxonomy" id="2527868"/>
    <lineage>
        <taxon>Bacteria</taxon>
        <taxon>Pseudomonadati</taxon>
        <taxon>Pseudomonadota</taxon>
        <taxon>Alphaproteobacteria</taxon>
        <taxon>Acetobacterales</taxon>
        <taxon>Roseomonadaceae</taxon>
        <taxon>Roseicella</taxon>
    </lineage>
</organism>
<dbReference type="Gene3D" id="3.40.30.10">
    <property type="entry name" value="Glutaredoxin"/>
    <property type="match status" value="1"/>
</dbReference>
<protein>
    <submittedName>
        <fullName evidence="8">Formate dehydrogenase subunit gamma</fullName>
    </submittedName>
</protein>
<dbReference type="InterPro" id="IPR028431">
    <property type="entry name" value="NADP_DH_HndA-like"/>
</dbReference>
<reference evidence="8 9" key="1">
    <citation type="submission" date="2019-03" db="EMBL/GenBank/DDBJ databases">
        <title>Paracraurococcus aquatilis NE82 genome sequence.</title>
        <authorList>
            <person name="Zhao Y."/>
            <person name="Du Z."/>
        </authorList>
    </citation>
    <scope>NUCLEOTIDE SEQUENCE [LARGE SCALE GENOMIC DNA]</scope>
    <source>
        <strain evidence="8 9">NE82</strain>
    </source>
</reference>
<keyword evidence="3 7" id="KW-0479">Metal-binding</keyword>
<accession>A0A4R4D5I8</accession>
<dbReference type="OrthoDB" id="9807941at2"/>
<evidence type="ECO:0000313" key="8">
    <source>
        <dbReference type="EMBL" id="TCZ55578.1"/>
    </source>
</evidence>
<dbReference type="CDD" id="cd03081">
    <property type="entry name" value="TRX_Fd_NuoE_FDH_gamma"/>
    <property type="match status" value="1"/>
</dbReference>
<dbReference type="AlphaFoldDB" id="A0A4R4D5I8"/>
<evidence type="ECO:0000256" key="7">
    <source>
        <dbReference type="PIRSR" id="PIRSR000216-1"/>
    </source>
</evidence>
<evidence type="ECO:0000256" key="4">
    <source>
        <dbReference type="ARBA" id="ARBA00023004"/>
    </source>
</evidence>
<dbReference type="PROSITE" id="PS01099">
    <property type="entry name" value="COMPLEX1_24K"/>
    <property type="match status" value="1"/>
</dbReference>